<name>A0A9D1CRB7_9FIRM</name>
<dbReference type="EMBL" id="DVFJ01000026">
    <property type="protein sequence ID" value="HIQ71988.1"/>
    <property type="molecule type" value="Genomic_DNA"/>
</dbReference>
<dbReference type="CDD" id="cd00408">
    <property type="entry name" value="DHDPS-like"/>
    <property type="match status" value="1"/>
</dbReference>
<gene>
    <name evidence="3" type="ORF">IAB73_07270</name>
</gene>
<evidence type="ECO:0000313" key="4">
    <source>
        <dbReference type="Proteomes" id="UP000886887"/>
    </source>
</evidence>
<dbReference type="Proteomes" id="UP000886887">
    <property type="component" value="Unassembled WGS sequence"/>
</dbReference>
<accession>A0A9D1CRB7</accession>
<evidence type="ECO:0000256" key="2">
    <source>
        <dbReference type="ARBA" id="ARBA00023239"/>
    </source>
</evidence>
<protein>
    <submittedName>
        <fullName evidence="3">Dihydrodipicolinate synthase family protein</fullName>
    </submittedName>
</protein>
<comment type="similarity">
    <text evidence="1">Belongs to the DapA family.</text>
</comment>
<dbReference type="PANTHER" id="PTHR12128">
    <property type="entry name" value="DIHYDRODIPICOLINATE SYNTHASE"/>
    <property type="match status" value="1"/>
</dbReference>
<dbReference type="SMART" id="SM01130">
    <property type="entry name" value="DHDPS"/>
    <property type="match status" value="1"/>
</dbReference>
<comment type="caution">
    <text evidence="3">The sequence shown here is derived from an EMBL/GenBank/DDBJ whole genome shotgun (WGS) entry which is preliminary data.</text>
</comment>
<dbReference type="SUPFAM" id="SSF51569">
    <property type="entry name" value="Aldolase"/>
    <property type="match status" value="1"/>
</dbReference>
<proteinExistence type="inferred from homology"/>
<evidence type="ECO:0000256" key="1">
    <source>
        <dbReference type="ARBA" id="ARBA00007592"/>
    </source>
</evidence>
<reference evidence="3" key="2">
    <citation type="journal article" date="2021" name="PeerJ">
        <title>Extensive microbial diversity within the chicken gut microbiome revealed by metagenomics and culture.</title>
        <authorList>
            <person name="Gilroy R."/>
            <person name="Ravi A."/>
            <person name="Getino M."/>
            <person name="Pursley I."/>
            <person name="Horton D.L."/>
            <person name="Alikhan N.F."/>
            <person name="Baker D."/>
            <person name="Gharbi K."/>
            <person name="Hall N."/>
            <person name="Watson M."/>
            <person name="Adriaenssens E.M."/>
            <person name="Foster-Nyarko E."/>
            <person name="Jarju S."/>
            <person name="Secka A."/>
            <person name="Antonio M."/>
            <person name="Oren A."/>
            <person name="Chaudhuri R.R."/>
            <person name="La Ragione R."/>
            <person name="Hildebrand F."/>
            <person name="Pallen M.J."/>
        </authorList>
    </citation>
    <scope>NUCLEOTIDE SEQUENCE</scope>
    <source>
        <strain evidence="3">ChiSxjej2B14-6234</strain>
    </source>
</reference>
<organism evidence="3 4">
    <name type="scientific">Candidatus Onthenecus intestinigallinarum</name>
    <dbReference type="NCBI Taxonomy" id="2840875"/>
    <lineage>
        <taxon>Bacteria</taxon>
        <taxon>Bacillati</taxon>
        <taxon>Bacillota</taxon>
        <taxon>Clostridia</taxon>
        <taxon>Eubacteriales</taxon>
        <taxon>Candidatus Onthenecus</taxon>
    </lineage>
</organism>
<reference evidence="3" key="1">
    <citation type="submission" date="2020-10" db="EMBL/GenBank/DDBJ databases">
        <authorList>
            <person name="Gilroy R."/>
        </authorList>
    </citation>
    <scope>NUCLEOTIDE SEQUENCE</scope>
    <source>
        <strain evidence="3">ChiSxjej2B14-6234</strain>
    </source>
</reference>
<keyword evidence="2" id="KW-0456">Lyase</keyword>
<dbReference type="PANTHER" id="PTHR12128:SF66">
    <property type="entry name" value="4-HYDROXY-2-OXOGLUTARATE ALDOLASE, MITOCHONDRIAL"/>
    <property type="match status" value="1"/>
</dbReference>
<dbReference type="Pfam" id="PF00701">
    <property type="entry name" value="DHDPS"/>
    <property type="match status" value="1"/>
</dbReference>
<sequence length="331" mass="37571">MVYVVLYTKRSDVIDQSIVLEVIVVEFARPTRELWPVMLTPFTSSGDVDYDALARMVDWYEENGSTGLFAICQSSEVFYLSLQERVRIAAFLKKRAHVPVIASGHVSYALEDQIDELRRVSDTGVDAVILITNRLAEEHAAPEVWMDHLHQVTDALDPAMPLGFYECPYPYKRLLSLDELRQVAADPRYRFLKDTCCDLSLIQKRLQVLADSSLGLYNANTATLLSSLRAGAAGFSGVMANFHPELYAWLLRHFEEQPEKAETLQSILTMASLIEMHHYPVCAKYAMQRAGVPIDLYSRTRNHHELTPLVCDEVDQLARLTAYVKDTLLRD</sequence>
<dbReference type="GO" id="GO:0008840">
    <property type="term" value="F:4-hydroxy-tetrahydrodipicolinate synthase activity"/>
    <property type="evidence" value="ECO:0007669"/>
    <property type="project" value="TreeGrafter"/>
</dbReference>
<evidence type="ECO:0000313" key="3">
    <source>
        <dbReference type="EMBL" id="HIQ71988.1"/>
    </source>
</evidence>
<dbReference type="InterPro" id="IPR002220">
    <property type="entry name" value="DapA-like"/>
</dbReference>
<dbReference type="Gene3D" id="3.20.20.70">
    <property type="entry name" value="Aldolase class I"/>
    <property type="match status" value="1"/>
</dbReference>
<dbReference type="AlphaFoldDB" id="A0A9D1CRB7"/>
<dbReference type="InterPro" id="IPR013785">
    <property type="entry name" value="Aldolase_TIM"/>
</dbReference>